<protein>
    <submittedName>
        <fullName evidence="2">Uncharacterized protein</fullName>
    </submittedName>
</protein>
<comment type="caution">
    <text evidence="2">The sequence shown here is derived from an EMBL/GenBank/DDBJ whole genome shotgun (WGS) entry which is preliminary data.</text>
</comment>
<evidence type="ECO:0000256" key="1">
    <source>
        <dbReference type="SAM" id="MobiDB-lite"/>
    </source>
</evidence>
<reference evidence="2" key="1">
    <citation type="submission" date="2019-08" db="EMBL/GenBank/DDBJ databases">
        <authorList>
            <person name="Kucharzyk K."/>
            <person name="Murdoch R.W."/>
            <person name="Higgins S."/>
            <person name="Loffler F."/>
        </authorList>
    </citation>
    <scope>NUCLEOTIDE SEQUENCE</scope>
</reference>
<evidence type="ECO:0000313" key="2">
    <source>
        <dbReference type="EMBL" id="MPN53870.1"/>
    </source>
</evidence>
<sequence length="59" mass="6741">MHDEIRLQQVPRTDIHADRDMKAGLAPNFDLGQRSLDGPFPHVNPERMVLNDGYEGGRR</sequence>
<organism evidence="2">
    <name type="scientific">bioreactor metagenome</name>
    <dbReference type="NCBI Taxonomy" id="1076179"/>
    <lineage>
        <taxon>unclassified sequences</taxon>
        <taxon>metagenomes</taxon>
        <taxon>ecological metagenomes</taxon>
    </lineage>
</organism>
<feature type="region of interest" description="Disordered" evidence="1">
    <location>
        <begin position="28"/>
        <end position="59"/>
    </location>
</feature>
<gene>
    <name evidence="2" type="ORF">SDC9_201538</name>
</gene>
<proteinExistence type="predicted"/>
<name>A0A645ISF9_9ZZZZ</name>
<accession>A0A645ISF9</accession>
<dbReference type="AlphaFoldDB" id="A0A645ISF9"/>
<dbReference type="EMBL" id="VSSQ01121468">
    <property type="protein sequence ID" value="MPN53870.1"/>
    <property type="molecule type" value="Genomic_DNA"/>
</dbReference>